<dbReference type="Gene3D" id="3.30.230.10">
    <property type="match status" value="1"/>
</dbReference>
<evidence type="ECO:0000313" key="14">
    <source>
        <dbReference type="Proteomes" id="UP000434052"/>
    </source>
</evidence>
<dbReference type="InterPro" id="IPR003959">
    <property type="entry name" value="ATPase_AAA_core"/>
</dbReference>
<feature type="modified residue" description="4-aspartylphosphate" evidence="8">
    <location>
        <position position="167"/>
    </location>
</feature>
<dbReference type="SUPFAM" id="SSF54211">
    <property type="entry name" value="Ribosomal protein S5 domain 2-like"/>
    <property type="match status" value="1"/>
</dbReference>
<dbReference type="CDD" id="cd19500">
    <property type="entry name" value="RecA-like_Lon"/>
    <property type="match status" value="1"/>
</dbReference>
<dbReference type="SUPFAM" id="SSF52540">
    <property type="entry name" value="P-loop containing nucleoside triphosphate hydrolases"/>
    <property type="match status" value="1"/>
</dbReference>
<dbReference type="SMART" id="SM00382">
    <property type="entry name" value="AAA"/>
    <property type="match status" value="1"/>
</dbReference>
<evidence type="ECO:0000256" key="9">
    <source>
        <dbReference type="PROSITE-ProRule" id="PRU01122"/>
    </source>
</evidence>
<dbReference type="Pfam" id="PF22667">
    <property type="entry name" value="Lon_lid"/>
    <property type="match status" value="1"/>
</dbReference>
<dbReference type="PROSITE" id="PS01046">
    <property type="entry name" value="LON_SER"/>
    <property type="match status" value="1"/>
</dbReference>
<dbReference type="OrthoDB" id="9803599at2"/>
<dbReference type="InterPro" id="IPR008268">
    <property type="entry name" value="Peptidase_S16_AS"/>
</dbReference>
<dbReference type="Gene3D" id="1.20.5.5270">
    <property type="match status" value="1"/>
</dbReference>
<evidence type="ECO:0000256" key="5">
    <source>
        <dbReference type="ARBA" id="ARBA00022840"/>
    </source>
</evidence>
<keyword evidence="8" id="KW-0597">Phosphoprotein</keyword>
<keyword evidence="1 9" id="KW-0645">Protease</keyword>
<dbReference type="GO" id="GO:0030163">
    <property type="term" value="P:protein catabolic process"/>
    <property type="evidence" value="ECO:0007669"/>
    <property type="project" value="InterPro"/>
</dbReference>
<feature type="domain" description="Response regulatory" evidence="11">
    <location>
        <begin position="120"/>
        <end position="232"/>
    </location>
</feature>
<dbReference type="Gene3D" id="3.40.50.300">
    <property type="entry name" value="P-loop containing nucleotide triphosphate hydrolases"/>
    <property type="match status" value="1"/>
</dbReference>
<evidence type="ECO:0000256" key="2">
    <source>
        <dbReference type="ARBA" id="ARBA00022741"/>
    </source>
</evidence>
<dbReference type="EMBL" id="QMIF01000011">
    <property type="protein sequence ID" value="TVM32273.1"/>
    <property type="molecule type" value="Genomic_DNA"/>
</dbReference>
<dbReference type="PROSITE" id="PS50110">
    <property type="entry name" value="RESPONSE_REGULATORY"/>
    <property type="match status" value="1"/>
</dbReference>
<gene>
    <name evidence="13" type="ORF">DQK91_15430</name>
</gene>
<dbReference type="InterPro" id="IPR054594">
    <property type="entry name" value="Lon_lid"/>
</dbReference>
<dbReference type="InterPro" id="IPR020568">
    <property type="entry name" value="Ribosomal_Su5_D2-typ_SF"/>
</dbReference>
<evidence type="ECO:0000256" key="7">
    <source>
        <dbReference type="ARBA" id="ARBA00066743"/>
    </source>
</evidence>
<dbReference type="GO" id="GO:0006508">
    <property type="term" value="P:proteolysis"/>
    <property type="evidence" value="ECO:0007669"/>
    <property type="project" value="UniProtKB-KW"/>
</dbReference>
<name>A0A6P1ZEE3_9BACT</name>
<keyword evidence="5" id="KW-0067">ATP-binding</keyword>
<keyword evidence="2" id="KW-0547">Nucleotide-binding</keyword>
<dbReference type="InterPro" id="IPR027417">
    <property type="entry name" value="P-loop_NTPase"/>
</dbReference>
<sequence length="672" mass="74317">MSLFRRPNESRTEEQPDLEGLDAVRQRIHDTALPPHAEKAAARELERLEKSDPSAAEYGIGLAYLDFVLDLPWRKSSQDILDLSRAETVLDAEHHGLTMVKERVLDHLAATIMVRRPHGNVLVVDDERIARENIARALRQYQVEMAEDADEALHKLTEHDFDVVITDLKMRGMDGLQLLDSWKERSPQTDFIVITGYATVETAVDALKKGAYQYLAKPLHLDRLRAIVSEVLEKRRTACTARGPVLCFTGPPGTGKTSIGRAIAQALGRSFVRVSLAGLRDEAELRGHRRTYVGAMPGRILSEIRRVDVNNPVFMLDEIDKVGQDFRGDPASVLLEILDPEQNSAFMDHYLDIPFDLSGILFIATANNADRLPRPLLDRMEIIQFDSCSSREKRQIAQKYLFPKQASATGFNPGEAHMENAAIDRVIQEYTREAGVRNLERALGGACRRMARLVLQGKRELPVTITVEDLPELMGKPRYPRICAIHRSQPGVASGLVWSETGGHTISVETAIMHGTGRLTMTGSLGKVLRESAQTALSYIRSRAESLDIVPDFFDNADIHVHIPAGSIPKDGPSAGVTIAVALASLLKNQTVRPDTAMTGELTLSGEILPVSGLRDKLLAAQQAGYSRVLLPDANQCDVDELDEEITAGVDAVFVRNVDDAVRESLMTEPFE</sequence>
<dbReference type="Pfam" id="PF00004">
    <property type="entry name" value="AAA"/>
    <property type="match status" value="1"/>
</dbReference>
<dbReference type="Gene3D" id="1.10.8.60">
    <property type="match status" value="1"/>
</dbReference>
<evidence type="ECO:0000256" key="4">
    <source>
        <dbReference type="ARBA" id="ARBA00022825"/>
    </source>
</evidence>
<evidence type="ECO:0000313" key="13">
    <source>
        <dbReference type="EMBL" id="TVM32273.1"/>
    </source>
</evidence>
<dbReference type="InterPro" id="IPR027065">
    <property type="entry name" value="Lon_Prtase"/>
</dbReference>
<dbReference type="RefSeq" id="WP_144306285.1">
    <property type="nucleotide sequence ID" value="NZ_QMIF01000011.1"/>
</dbReference>
<dbReference type="AlphaFoldDB" id="A0A6P1ZEE3"/>
<organism evidence="13 14">
    <name type="scientific">Oceanidesulfovibrio marinus</name>
    <dbReference type="NCBI Taxonomy" id="370038"/>
    <lineage>
        <taxon>Bacteria</taxon>
        <taxon>Pseudomonadati</taxon>
        <taxon>Thermodesulfobacteriota</taxon>
        <taxon>Desulfovibrionia</taxon>
        <taxon>Desulfovibrionales</taxon>
        <taxon>Desulfovibrionaceae</taxon>
        <taxon>Oceanidesulfovibrio</taxon>
    </lineage>
</organism>
<dbReference type="GO" id="GO:0005524">
    <property type="term" value="F:ATP binding"/>
    <property type="evidence" value="ECO:0007669"/>
    <property type="project" value="UniProtKB-KW"/>
</dbReference>
<dbReference type="InterPro" id="IPR014721">
    <property type="entry name" value="Ribsml_uS5_D2-typ_fold_subgr"/>
</dbReference>
<evidence type="ECO:0000259" key="11">
    <source>
        <dbReference type="PROSITE" id="PS50110"/>
    </source>
</evidence>
<evidence type="ECO:0000256" key="6">
    <source>
        <dbReference type="ARBA" id="ARBA00050665"/>
    </source>
</evidence>
<dbReference type="PRINTS" id="PR00830">
    <property type="entry name" value="ENDOLAPTASE"/>
</dbReference>
<comment type="similarity">
    <text evidence="9">Belongs to the peptidase S16 family.</text>
</comment>
<dbReference type="GO" id="GO:0016887">
    <property type="term" value="F:ATP hydrolysis activity"/>
    <property type="evidence" value="ECO:0007669"/>
    <property type="project" value="InterPro"/>
</dbReference>
<dbReference type="Pfam" id="PF05362">
    <property type="entry name" value="Lon_C"/>
    <property type="match status" value="1"/>
</dbReference>
<dbReference type="Proteomes" id="UP000434052">
    <property type="component" value="Unassembled WGS sequence"/>
</dbReference>
<dbReference type="InterPro" id="IPR003593">
    <property type="entry name" value="AAA+_ATPase"/>
</dbReference>
<feature type="region of interest" description="Disordered" evidence="10">
    <location>
        <begin position="1"/>
        <end position="21"/>
    </location>
</feature>
<evidence type="ECO:0000256" key="8">
    <source>
        <dbReference type="PROSITE-ProRule" id="PRU00169"/>
    </source>
</evidence>
<feature type="domain" description="Lon proteolytic" evidence="12">
    <location>
        <begin position="487"/>
        <end position="668"/>
    </location>
</feature>
<dbReference type="GO" id="GO:0004252">
    <property type="term" value="F:serine-type endopeptidase activity"/>
    <property type="evidence" value="ECO:0007669"/>
    <property type="project" value="UniProtKB-UniRule"/>
</dbReference>
<dbReference type="PANTHER" id="PTHR10046">
    <property type="entry name" value="ATP DEPENDENT LON PROTEASE FAMILY MEMBER"/>
    <property type="match status" value="1"/>
</dbReference>
<evidence type="ECO:0000256" key="3">
    <source>
        <dbReference type="ARBA" id="ARBA00022801"/>
    </source>
</evidence>
<dbReference type="GO" id="GO:0004176">
    <property type="term" value="F:ATP-dependent peptidase activity"/>
    <property type="evidence" value="ECO:0007669"/>
    <property type="project" value="UniProtKB-UniRule"/>
</dbReference>
<protein>
    <recommendedName>
        <fullName evidence="7 9">endopeptidase La</fullName>
        <ecNumber evidence="7 9">3.4.21.53</ecNumber>
    </recommendedName>
</protein>
<feature type="active site" evidence="9">
    <location>
        <position position="617"/>
    </location>
</feature>
<dbReference type="SMART" id="SM00448">
    <property type="entry name" value="REC"/>
    <property type="match status" value="1"/>
</dbReference>
<dbReference type="PROSITE" id="PS51786">
    <property type="entry name" value="LON_PROTEOLYTIC"/>
    <property type="match status" value="1"/>
</dbReference>
<dbReference type="InterPro" id="IPR008269">
    <property type="entry name" value="Lon_proteolytic"/>
</dbReference>
<comment type="catalytic activity">
    <reaction evidence="6 9">
        <text>Hydrolysis of proteins in presence of ATP.</text>
        <dbReference type="EC" id="3.4.21.53"/>
    </reaction>
</comment>
<dbReference type="Pfam" id="PF00072">
    <property type="entry name" value="Response_reg"/>
    <property type="match status" value="1"/>
</dbReference>
<evidence type="ECO:0000256" key="10">
    <source>
        <dbReference type="SAM" id="MobiDB-lite"/>
    </source>
</evidence>
<feature type="compositionally biased region" description="Basic and acidic residues" evidence="10">
    <location>
        <begin position="1"/>
        <end position="14"/>
    </location>
</feature>
<accession>A0A6P1ZEE3</accession>
<keyword evidence="3 9" id="KW-0378">Hydrolase</keyword>
<dbReference type="FunFam" id="3.40.50.300:FF:000021">
    <property type="entry name" value="Lon protease homolog"/>
    <property type="match status" value="1"/>
</dbReference>
<comment type="caution">
    <text evidence="13">The sequence shown here is derived from an EMBL/GenBank/DDBJ whole genome shotgun (WGS) entry which is preliminary data.</text>
</comment>
<feature type="active site" evidence="9">
    <location>
        <position position="574"/>
    </location>
</feature>
<dbReference type="SUPFAM" id="SSF52172">
    <property type="entry name" value="CheY-like"/>
    <property type="match status" value="1"/>
</dbReference>
<evidence type="ECO:0000256" key="1">
    <source>
        <dbReference type="ARBA" id="ARBA00022670"/>
    </source>
</evidence>
<proteinExistence type="inferred from homology"/>
<dbReference type="GO" id="GO:0000160">
    <property type="term" value="P:phosphorelay signal transduction system"/>
    <property type="evidence" value="ECO:0007669"/>
    <property type="project" value="InterPro"/>
</dbReference>
<dbReference type="InterPro" id="IPR011006">
    <property type="entry name" value="CheY-like_superfamily"/>
</dbReference>
<dbReference type="EC" id="3.4.21.53" evidence="7 9"/>
<reference evidence="13 14" key="1">
    <citation type="submission" date="2018-06" db="EMBL/GenBank/DDBJ databases">
        <title>Complete genome of Desulfovibrio marinus P48SEP.</title>
        <authorList>
            <person name="Crispim J.S."/>
            <person name="Vidigal P.M.P."/>
            <person name="Silva L.C.F."/>
            <person name="Araujo L.C."/>
            <person name="Laguardia C.N."/>
            <person name="Dias R.S."/>
            <person name="Sousa M.P."/>
            <person name="Paula S.O."/>
            <person name="Silva C."/>
        </authorList>
    </citation>
    <scope>NUCLEOTIDE SEQUENCE [LARGE SCALE GENOMIC DNA]</scope>
    <source>
        <strain evidence="13 14">P48SEP</strain>
    </source>
</reference>
<dbReference type="InterPro" id="IPR001789">
    <property type="entry name" value="Sig_transdc_resp-reg_receiver"/>
</dbReference>
<evidence type="ECO:0000259" key="12">
    <source>
        <dbReference type="PROSITE" id="PS51786"/>
    </source>
</evidence>
<keyword evidence="4 9" id="KW-0720">Serine protease</keyword>
<dbReference type="Gene3D" id="3.40.50.2300">
    <property type="match status" value="1"/>
</dbReference>